<dbReference type="Proteomes" id="UP000799440">
    <property type="component" value="Unassembled WGS sequence"/>
</dbReference>
<dbReference type="GO" id="GO:0005886">
    <property type="term" value="C:plasma membrane"/>
    <property type="evidence" value="ECO:0007669"/>
    <property type="project" value="InterPro"/>
</dbReference>
<evidence type="ECO:0000256" key="1">
    <source>
        <dbReference type="SAM" id="MobiDB-lite"/>
    </source>
</evidence>
<proteinExistence type="predicted"/>
<keyword evidence="2" id="KW-0472">Membrane</keyword>
<dbReference type="OrthoDB" id="4480814at2759"/>
<feature type="region of interest" description="Disordered" evidence="1">
    <location>
        <begin position="290"/>
        <end position="316"/>
    </location>
</feature>
<evidence type="ECO:0000256" key="2">
    <source>
        <dbReference type="SAM" id="Phobius"/>
    </source>
</evidence>
<feature type="transmembrane region" description="Helical" evidence="2">
    <location>
        <begin position="157"/>
        <end position="183"/>
    </location>
</feature>
<keyword evidence="4" id="KW-1185">Reference proteome</keyword>
<feature type="transmembrane region" description="Helical" evidence="2">
    <location>
        <begin position="195"/>
        <end position="216"/>
    </location>
</feature>
<sequence length="316" mass="34304">MGKAGRLACVTAPMLLLAACFACQIFVFLGQMNRDVSLLNDLYFLKADTKEFNRDPLANIPDVPGTDADNRLIQALKDAAQANDMKDFYQIGLWNYCEGTRDDSGNEIVTYCSPRKASFWFDPIEVWDMKGVNESDVFNQEMKDGIAAYRKVVKFAFAAWIISIVLTVAECVVCMFAILSRWGSLATTIISGVKNLFLIAAAGSTTAVYAALAGVFHTVLDPLNIKSQLGARMFSVVWLAVAFGVASGLFWMVSSCCCSGKSSSGKRVSAEKAPYTYERVASPYMGAAPGSHTTGTVPSGNHAPVGHNAYEPYRQV</sequence>
<keyword evidence="2" id="KW-0812">Transmembrane</keyword>
<dbReference type="EMBL" id="MU006572">
    <property type="protein sequence ID" value="KAF2747483.1"/>
    <property type="molecule type" value="Genomic_DNA"/>
</dbReference>
<dbReference type="InterPro" id="IPR052413">
    <property type="entry name" value="SUR7_domain"/>
</dbReference>
<name>A0A6A6VBI2_9PLEO</name>
<dbReference type="InterPro" id="IPR009571">
    <property type="entry name" value="SUR7/Rim9-like_fungi"/>
</dbReference>
<dbReference type="Pfam" id="PF06687">
    <property type="entry name" value="SUR7"/>
    <property type="match status" value="1"/>
</dbReference>
<reference evidence="3" key="1">
    <citation type="journal article" date="2020" name="Stud. Mycol.">
        <title>101 Dothideomycetes genomes: a test case for predicting lifestyles and emergence of pathogens.</title>
        <authorList>
            <person name="Haridas S."/>
            <person name="Albert R."/>
            <person name="Binder M."/>
            <person name="Bloem J."/>
            <person name="Labutti K."/>
            <person name="Salamov A."/>
            <person name="Andreopoulos B."/>
            <person name="Baker S."/>
            <person name="Barry K."/>
            <person name="Bills G."/>
            <person name="Bluhm B."/>
            <person name="Cannon C."/>
            <person name="Castanera R."/>
            <person name="Culley D."/>
            <person name="Daum C."/>
            <person name="Ezra D."/>
            <person name="Gonzalez J."/>
            <person name="Henrissat B."/>
            <person name="Kuo A."/>
            <person name="Liang C."/>
            <person name="Lipzen A."/>
            <person name="Lutzoni F."/>
            <person name="Magnuson J."/>
            <person name="Mondo S."/>
            <person name="Nolan M."/>
            <person name="Ohm R."/>
            <person name="Pangilinan J."/>
            <person name="Park H.-J."/>
            <person name="Ramirez L."/>
            <person name="Alfaro M."/>
            <person name="Sun H."/>
            <person name="Tritt A."/>
            <person name="Yoshinaga Y."/>
            <person name="Zwiers L.-H."/>
            <person name="Turgeon B."/>
            <person name="Goodwin S."/>
            <person name="Spatafora J."/>
            <person name="Crous P."/>
            <person name="Grigoriev I."/>
        </authorList>
    </citation>
    <scope>NUCLEOTIDE SEQUENCE</scope>
    <source>
        <strain evidence="3">CBS 119925</strain>
    </source>
</reference>
<dbReference type="GO" id="GO:0031505">
    <property type="term" value="P:fungal-type cell wall organization"/>
    <property type="evidence" value="ECO:0007669"/>
    <property type="project" value="TreeGrafter"/>
</dbReference>
<gene>
    <name evidence="3" type="ORF">M011DRAFT_477126</name>
</gene>
<evidence type="ECO:0000313" key="3">
    <source>
        <dbReference type="EMBL" id="KAF2747483.1"/>
    </source>
</evidence>
<dbReference type="PANTHER" id="PTHR28019:SF3">
    <property type="entry name" value="INTEGRAL MEMBRANE PROTEIN (AFU_ORTHOLOGUE AFUA_6G07470)"/>
    <property type="match status" value="1"/>
</dbReference>
<evidence type="ECO:0000313" key="4">
    <source>
        <dbReference type="Proteomes" id="UP000799440"/>
    </source>
</evidence>
<keyword evidence="2" id="KW-1133">Transmembrane helix</keyword>
<protein>
    <submittedName>
        <fullName evidence="3">Integral membrane protein-like protein</fullName>
    </submittedName>
</protein>
<dbReference type="AlphaFoldDB" id="A0A6A6VBI2"/>
<feature type="transmembrane region" description="Helical" evidence="2">
    <location>
        <begin position="236"/>
        <end position="257"/>
    </location>
</feature>
<accession>A0A6A6VBI2</accession>
<organism evidence="3 4">
    <name type="scientific">Sporormia fimetaria CBS 119925</name>
    <dbReference type="NCBI Taxonomy" id="1340428"/>
    <lineage>
        <taxon>Eukaryota</taxon>
        <taxon>Fungi</taxon>
        <taxon>Dikarya</taxon>
        <taxon>Ascomycota</taxon>
        <taxon>Pezizomycotina</taxon>
        <taxon>Dothideomycetes</taxon>
        <taxon>Pleosporomycetidae</taxon>
        <taxon>Pleosporales</taxon>
        <taxon>Sporormiaceae</taxon>
        <taxon>Sporormia</taxon>
    </lineage>
</organism>
<dbReference type="GO" id="GO:0051285">
    <property type="term" value="C:cell cortex of cell tip"/>
    <property type="evidence" value="ECO:0007669"/>
    <property type="project" value="TreeGrafter"/>
</dbReference>
<dbReference type="PANTHER" id="PTHR28019">
    <property type="entry name" value="CELL MEMBRANE PROTEIN YLR413W-RELATED"/>
    <property type="match status" value="1"/>
</dbReference>
<dbReference type="PROSITE" id="PS51257">
    <property type="entry name" value="PROKAR_LIPOPROTEIN"/>
    <property type="match status" value="1"/>
</dbReference>